<accession>A0AA35W4Z9</accession>
<organism evidence="2 3">
    <name type="scientific">Geodia barretti</name>
    <name type="common">Barrett's horny sponge</name>
    <dbReference type="NCBI Taxonomy" id="519541"/>
    <lineage>
        <taxon>Eukaryota</taxon>
        <taxon>Metazoa</taxon>
        <taxon>Porifera</taxon>
        <taxon>Demospongiae</taxon>
        <taxon>Heteroscleromorpha</taxon>
        <taxon>Tetractinellida</taxon>
        <taxon>Astrophorina</taxon>
        <taxon>Geodiidae</taxon>
        <taxon>Geodia</taxon>
    </lineage>
</organism>
<sequence length="786" mass="89175">MSWGDTFGLGLGVKSDKHLIIWTPKETSEGDILPGFDSEDGELTLKMRPRPGAWVSWIDEAKVTAETQDDYDRVHRSIQELERNARQITEFADGVVSDITIQNLGKSLTLSELTQDVLKARLAIPSTIKTGGYVLAQTDDTHAEDMHSATVIIPEQTHIHRIHLNEDVLFDRIFTEDYDVLLVVLRTHIKQYPDLADLGYSLTLRTRLSDISDDEDEEMPDAVEMLDSIQVLATAAVYDPLEPETLKLVPVTFNAPDEDIETAIAESSKKIETYTVKANQHAYQLMAQFQQGVETRLRALVLGPGQRVHNKVWDDLVIRELRSTILAFVDFYGEYLTENFEAAVAAAKTEALTQNIDPMIEFWQLQDNQQLTLNHLIQSSYKLANQVLDRAAGLFHDLVFEQDFIETGLVKQVYLPTIKQWLANLPPKADAQQHYATLWTLVLDGKLRERLLAEVQPTCDINLSVPDQAKRLINLMLGSTLIIQAEKDRKLIERNLNRAVISKTGHELANITTAAMLAIHGDTLLAILHEELIGYHDTLVKRANRLTNSPPKGKKRKRGNSQNGSVVNVEAVEAEQQKVEELVTFLRPYRQEEVIATLATAGLDPRASNLEEIRKQQVLSFDVSDLPAIGETWLGDSKSVEDYPNLRMFLLQNQLPISTTGRLLMELRQQFPDELFNHVLGLIQEVKALQSTDYKGDLLDQFVTYISEKVWRWELTQITETELPLLLKEKVLASAICYEKEVDTLLEYVERYDELVSTKLASDSEMDNHRQYLEEQFQAIVETLLV</sequence>
<evidence type="ECO:0000256" key="1">
    <source>
        <dbReference type="SAM" id="MobiDB-lite"/>
    </source>
</evidence>
<dbReference type="AlphaFoldDB" id="A0AA35W4Z9"/>
<protein>
    <submittedName>
        <fullName evidence="2">Uncharacterized protein</fullName>
    </submittedName>
</protein>
<evidence type="ECO:0000313" key="3">
    <source>
        <dbReference type="Proteomes" id="UP001174909"/>
    </source>
</evidence>
<feature type="region of interest" description="Disordered" evidence="1">
    <location>
        <begin position="544"/>
        <end position="567"/>
    </location>
</feature>
<name>A0AA35W4Z9_GEOBA</name>
<evidence type="ECO:0000313" key="2">
    <source>
        <dbReference type="EMBL" id="CAI8003096.1"/>
    </source>
</evidence>
<comment type="caution">
    <text evidence="2">The sequence shown here is derived from an EMBL/GenBank/DDBJ whole genome shotgun (WGS) entry which is preliminary data.</text>
</comment>
<dbReference type="Proteomes" id="UP001174909">
    <property type="component" value="Unassembled WGS sequence"/>
</dbReference>
<gene>
    <name evidence="2" type="ORF">GBAR_LOCUS3544</name>
</gene>
<dbReference type="EMBL" id="CASHTH010000504">
    <property type="protein sequence ID" value="CAI8003096.1"/>
    <property type="molecule type" value="Genomic_DNA"/>
</dbReference>
<reference evidence="2" key="1">
    <citation type="submission" date="2023-03" db="EMBL/GenBank/DDBJ databases">
        <authorList>
            <person name="Steffen K."/>
            <person name="Cardenas P."/>
        </authorList>
    </citation>
    <scope>NUCLEOTIDE SEQUENCE</scope>
</reference>
<keyword evidence="3" id="KW-1185">Reference proteome</keyword>
<proteinExistence type="predicted"/>